<dbReference type="PANTHER" id="PTHR47959">
    <property type="entry name" value="ATP-DEPENDENT RNA HELICASE RHLE-RELATED"/>
    <property type="match status" value="1"/>
</dbReference>
<dbReference type="Pfam" id="PF25399">
    <property type="entry name" value="DeaD_dimer"/>
    <property type="match status" value="1"/>
</dbReference>
<protein>
    <recommendedName>
        <fullName evidence="1">RNA helicase</fullName>
        <ecNumber evidence="1">3.6.4.13</ecNumber>
    </recommendedName>
</protein>
<dbReference type="PROSITE" id="PS51192">
    <property type="entry name" value="HELICASE_ATP_BIND_1"/>
    <property type="match status" value="1"/>
</dbReference>
<evidence type="ECO:0000256" key="2">
    <source>
        <dbReference type="ARBA" id="ARBA00022490"/>
    </source>
</evidence>
<dbReference type="PROSITE" id="PS51194">
    <property type="entry name" value="HELICASE_CTER"/>
    <property type="match status" value="1"/>
</dbReference>
<dbReference type="InterPro" id="IPR012677">
    <property type="entry name" value="Nucleotide-bd_a/b_plait_sf"/>
</dbReference>
<dbReference type="CDD" id="cd12252">
    <property type="entry name" value="RRM_DbpA"/>
    <property type="match status" value="1"/>
</dbReference>
<gene>
    <name evidence="16" type="ORF">C1I99_10025</name>
</gene>
<feature type="domain" description="DEAD-box RNA helicase Q" evidence="15">
    <location>
        <begin position="18"/>
        <end position="46"/>
    </location>
</feature>
<comment type="catalytic activity">
    <reaction evidence="9">
        <text>ATP + H2O = ADP + phosphate + H(+)</text>
        <dbReference type="Rhea" id="RHEA:13065"/>
        <dbReference type="ChEBI" id="CHEBI:15377"/>
        <dbReference type="ChEBI" id="CHEBI:15378"/>
        <dbReference type="ChEBI" id="CHEBI:30616"/>
        <dbReference type="ChEBI" id="CHEBI:43474"/>
        <dbReference type="ChEBI" id="CHEBI:456216"/>
        <dbReference type="EC" id="3.6.4.13"/>
    </reaction>
</comment>
<comment type="caution">
    <text evidence="16">The sequence shown here is derived from an EMBL/GenBank/DDBJ whole genome shotgun (WGS) entry which is preliminary data.</text>
</comment>
<dbReference type="GO" id="GO:0003724">
    <property type="term" value="F:RNA helicase activity"/>
    <property type="evidence" value="ECO:0007669"/>
    <property type="project" value="UniProtKB-EC"/>
</dbReference>
<comment type="similarity">
    <text evidence="8 11">Belongs to the DEAD box helicase family.</text>
</comment>
<dbReference type="Pfam" id="PF00270">
    <property type="entry name" value="DEAD"/>
    <property type="match status" value="1"/>
</dbReference>
<dbReference type="InterPro" id="IPR057325">
    <property type="entry name" value="DeaD_dimer"/>
</dbReference>
<dbReference type="GO" id="GO:0016787">
    <property type="term" value="F:hydrolase activity"/>
    <property type="evidence" value="ECO:0007669"/>
    <property type="project" value="UniProtKB-KW"/>
</dbReference>
<evidence type="ECO:0000256" key="12">
    <source>
        <dbReference type="SAM" id="MobiDB-lite"/>
    </source>
</evidence>
<sequence length="596" mass="64195">MSSAPVSTDPAPAADDSSAFADLGLRAELLKALAALGYEEPTPIQREAIPPLLAGRDLLGQAATGTGKTAAFALPLLQRMPDDRPGGNPVALVLVPTRELAVQVSEAFHRYGKDLGARVLPIYGGQPIGRQLRALDAGVDVVVATPGRALDHIARGTLNLGALATVVLDEADEMLDMGFAEDIEAILEHAPQQRQTVLFSATMPARIDGLARQHLTDPVRILIAREQPVAGEAPRVRQNAYIVARAHKPAALGRVLDVESPTAAIVFCRSREEVDRLTETMNGRGYRAEALHGGMSQEQRDRVMGRLRAGTADLLVATDVAARGLDVEQLTHVVNYDVPSAPESYVHRIGRVGRAGREGVAITLAEPREHRMLKTIERVTGQRITIDKIPTVADLRTRRLELTQAALRESLLEDDLDPYRAIVESLTDEFDLVEVALAAAKLAHEATSPGAADEEEIPQVPVRGPREGRPEVGGRGERRGGGRPRPGGTTTQVFVGLGRRAGVRPQDLVGAITGETRISGRDIGSIEIADRFSLIEVPQAVADEVIAGLRGSTIKGRRATVRRDRDSDGGGERRFDGGDRGERRYRDAGGDRRDRR</sequence>
<evidence type="ECO:0000256" key="9">
    <source>
        <dbReference type="ARBA" id="ARBA00047984"/>
    </source>
</evidence>
<evidence type="ECO:0000313" key="16">
    <source>
        <dbReference type="EMBL" id="PZG00230.1"/>
    </source>
</evidence>
<dbReference type="InterPro" id="IPR001650">
    <property type="entry name" value="Helicase_C-like"/>
</dbReference>
<evidence type="ECO:0000256" key="7">
    <source>
        <dbReference type="ARBA" id="ARBA00023016"/>
    </source>
</evidence>
<name>A0A2W2DHJ4_9ACTN</name>
<dbReference type="InterPro" id="IPR014001">
    <property type="entry name" value="Helicase_ATP-bd"/>
</dbReference>
<feature type="region of interest" description="Disordered" evidence="12">
    <location>
        <begin position="558"/>
        <end position="596"/>
    </location>
</feature>
<keyword evidence="5 11" id="KW-0347">Helicase</keyword>
<proteinExistence type="inferred from homology"/>
<organism evidence="16 17">
    <name type="scientific">Micromonospora deserti</name>
    <dbReference type="NCBI Taxonomy" id="2070366"/>
    <lineage>
        <taxon>Bacteria</taxon>
        <taxon>Bacillati</taxon>
        <taxon>Actinomycetota</taxon>
        <taxon>Actinomycetes</taxon>
        <taxon>Micromonosporales</taxon>
        <taxon>Micromonosporaceae</taxon>
        <taxon>Micromonospora</taxon>
    </lineage>
</organism>
<dbReference type="PANTHER" id="PTHR47959:SF1">
    <property type="entry name" value="ATP-DEPENDENT RNA HELICASE DBPA"/>
    <property type="match status" value="1"/>
</dbReference>
<feature type="compositionally biased region" description="Basic and acidic residues" evidence="12">
    <location>
        <begin position="561"/>
        <end position="596"/>
    </location>
</feature>
<dbReference type="InterPro" id="IPR044742">
    <property type="entry name" value="DEAD/DEAH_RhlB"/>
</dbReference>
<evidence type="ECO:0000256" key="8">
    <source>
        <dbReference type="ARBA" id="ARBA00038437"/>
    </source>
</evidence>
<keyword evidence="2" id="KW-0963">Cytoplasm</keyword>
<keyword evidence="4 11" id="KW-0378">Hydrolase</keyword>
<reference evidence="16 17" key="1">
    <citation type="submission" date="2018-01" db="EMBL/GenBank/DDBJ databases">
        <title>Draft genome sequence of Salinispora sp. 13K206.</title>
        <authorList>
            <person name="Sahin N."/>
            <person name="Saygin H."/>
            <person name="Ay H."/>
        </authorList>
    </citation>
    <scope>NUCLEOTIDE SEQUENCE [LARGE SCALE GENOMIC DNA]</scope>
    <source>
        <strain evidence="16 17">13K206</strain>
    </source>
</reference>
<evidence type="ECO:0000256" key="4">
    <source>
        <dbReference type="ARBA" id="ARBA00022801"/>
    </source>
</evidence>
<evidence type="ECO:0000256" key="3">
    <source>
        <dbReference type="ARBA" id="ARBA00022741"/>
    </source>
</evidence>
<feature type="domain" description="Helicase C-terminal" evidence="14">
    <location>
        <begin position="251"/>
        <end position="396"/>
    </location>
</feature>
<keyword evidence="3 11" id="KW-0547">Nucleotide-binding</keyword>
<dbReference type="Pfam" id="PF03880">
    <property type="entry name" value="DbpA"/>
    <property type="match status" value="1"/>
</dbReference>
<dbReference type="InterPro" id="IPR000629">
    <property type="entry name" value="RNA-helicase_DEAD-box_CS"/>
</dbReference>
<evidence type="ECO:0000256" key="11">
    <source>
        <dbReference type="RuleBase" id="RU000492"/>
    </source>
</evidence>
<dbReference type="RefSeq" id="WP_111133938.1">
    <property type="nucleotide sequence ID" value="NZ_POUB01000047.1"/>
</dbReference>
<feature type="region of interest" description="Disordered" evidence="12">
    <location>
        <begin position="445"/>
        <end position="497"/>
    </location>
</feature>
<evidence type="ECO:0000256" key="1">
    <source>
        <dbReference type="ARBA" id="ARBA00012552"/>
    </source>
</evidence>
<dbReference type="InterPro" id="IPR027417">
    <property type="entry name" value="P-loop_NTPase"/>
</dbReference>
<dbReference type="Pfam" id="PF00271">
    <property type="entry name" value="Helicase_C"/>
    <property type="match status" value="1"/>
</dbReference>
<feature type="compositionally biased region" description="Basic and acidic residues" evidence="12">
    <location>
        <begin position="464"/>
        <end position="480"/>
    </location>
</feature>
<feature type="short sequence motif" description="Q motif" evidence="10">
    <location>
        <begin position="18"/>
        <end position="46"/>
    </location>
</feature>
<evidence type="ECO:0000256" key="10">
    <source>
        <dbReference type="PROSITE-ProRule" id="PRU00552"/>
    </source>
</evidence>
<dbReference type="Gene3D" id="3.30.70.330">
    <property type="match status" value="1"/>
</dbReference>
<dbReference type="Gene3D" id="3.40.50.300">
    <property type="entry name" value="P-loop containing nucleotide triphosphate hydrolases"/>
    <property type="match status" value="2"/>
</dbReference>
<dbReference type="SUPFAM" id="SSF52540">
    <property type="entry name" value="P-loop containing nucleoside triphosphate hydrolases"/>
    <property type="match status" value="1"/>
</dbReference>
<dbReference type="AlphaFoldDB" id="A0A2W2DHJ4"/>
<dbReference type="GO" id="GO:0005829">
    <property type="term" value="C:cytosol"/>
    <property type="evidence" value="ECO:0007669"/>
    <property type="project" value="TreeGrafter"/>
</dbReference>
<dbReference type="SMART" id="SM00487">
    <property type="entry name" value="DEXDc"/>
    <property type="match status" value="1"/>
</dbReference>
<dbReference type="EC" id="3.6.4.13" evidence="1"/>
<evidence type="ECO:0000259" key="15">
    <source>
        <dbReference type="PROSITE" id="PS51195"/>
    </source>
</evidence>
<evidence type="ECO:0000256" key="5">
    <source>
        <dbReference type="ARBA" id="ARBA00022806"/>
    </source>
</evidence>
<evidence type="ECO:0000259" key="13">
    <source>
        <dbReference type="PROSITE" id="PS51192"/>
    </source>
</evidence>
<dbReference type="GO" id="GO:0005524">
    <property type="term" value="F:ATP binding"/>
    <property type="evidence" value="ECO:0007669"/>
    <property type="project" value="UniProtKB-KW"/>
</dbReference>
<keyword evidence="17" id="KW-1185">Reference proteome</keyword>
<dbReference type="OrthoDB" id="9805696at2"/>
<dbReference type="SMART" id="SM00490">
    <property type="entry name" value="HELICc"/>
    <property type="match status" value="1"/>
</dbReference>
<dbReference type="InterPro" id="IPR014014">
    <property type="entry name" value="RNA_helicase_DEAD_Q_motif"/>
</dbReference>
<dbReference type="PROSITE" id="PS00039">
    <property type="entry name" value="DEAD_ATP_HELICASE"/>
    <property type="match status" value="1"/>
</dbReference>
<dbReference type="InterPro" id="IPR050079">
    <property type="entry name" value="DEAD_box_RNA_helicase"/>
</dbReference>
<dbReference type="PROSITE" id="PS51195">
    <property type="entry name" value="Q_MOTIF"/>
    <property type="match status" value="1"/>
</dbReference>
<dbReference type="CDD" id="cd00268">
    <property type="entry name" value="DEADc"/>
    <property type="match status" value="1"/>
</dbReference>
<dbReference type="InterPro" id="IPR005580">
    <property type="entry name" value="DbpA/CsdA_RNA-bd_dom"/>
</dbReference>
<keyword evidence="7" id="KW-0346">Stress response</keyword>
<keyword evidence="6 11" id="KW-0067">ATP-binding</keyword>
<evidence type="ECO:0000313" key="17">
    <source>
        <dbReference type="Proteomes" id="UP000248749"/>
    </source>
</evidence>
<evidence type="ECO:0000259" key="14">
    <source>
        <dbReference type="PROSITE" id="PS51194"/>
    </source>
</evidence>
<evidence type="ECO:0000256" key="6">
    <source>
        <dbReference type="ARBA" id="ARBA00022840"/>
    </source>
</evidence>
<dbReference type="InterPro" id="IPR011545">
    <property type="entry name" value="DEAD/DEAH_box_helicase_dom"/>
</dbReference>
<dbReference type="FunFam" id="3.40.50.300:FF:000108">
    <property type="entry name" value="ATP-dependent RNA helicase RhlE"/>
    <property type="match status" value="1"/>
</dbReference>
<dbReference type="CDD" id="cd18787">
    <property type="entry name" value="SF2_C_DEAD"/>
    <property type="match status" value="1"/>
</dbReference>
<dbReference type="Proteomes" id="UP000248749">
    <property type="component" value="Unassembled WGS sequence"/>
</dbReference>
<dbReference type="EMBL" id="POUB01000047">
    <property type="protein sequence ID" value="PZG00230.1"/>
    <property type="molecule type" value="Genomic_DNA"/>
</dbReference>
<feature type="domain" description="Helicase ATP-binding" evidence="13">
    <location>
        <begin position="49"/>
        <end position="221"/>
    </location>
</feature>
<accession>A0A2W2DHJ4</accession>
<dbReference type="GO" id="GO:0003723">
    <property type="term" value="F:RNA binding"/>
    <property type="evidence" value="ECO:0007669"/>
    <property type="project" value="UniProtKB-ARBA"/>
</dbReference>